<feature type="compositionally biased region" description="Basic and acidic residues" evidence="1">
    <location>
        <begin position="34"/>
        <end position="45"/>
    </location>
</feature>
<accession>A0ABM3U1V1</accession>
<evidence type="ECO:0000313" key="3">
    <source>
        <dbReference type="RefSeq" id="XP_057408323.1"/>
    </source>
</evidence>
<evidence type="ECO:0000256" key="1">
    <source>
        <dbReference type="SAM" id="MobiDB-lite"/>
    </source>
</evidence>
<reference evidence="3" key="1">
    <citation type="submission" date="2025-08" db="UniProtKB">
        <authorList>
            <consortium name="RefSeq"/>
        </authorList>
    </citation>
    <scope>IDENTIFICATION</scope>
</reference>
<dbReference type="GeneID" id="130708804"/>
<keyword evidence="2" id="KW-1185">Reference proteome</keyword>
<name>A0ABM3U1V1_BALAC</name>
<feature type="region of interest" description="Disordered" evidence="1">
    <location>
        <begin position="1"/>
        <end position="45"/>
    </location>
</feature>
<gene>
    <name evidence="3" type="primary">LOC130708804</name>
</gene>
<organism evidence="2 3">
    <name type="scientific">Balaenoptera acutorostrata</name>
    <name type="common">Common minke whale</name>
    <name type="synonym">Balaena rostrata</name>
    <dbReference type="NCBI Taxonomy" id="9767"/>
    <lineage>
        <taxon>Eukaryota</taxon>
        <taxon>Metazoa</taxon>
        <taxon>Chordata</taxon>
        <taxon>Craniata</taxon>
        <taxon>Vertebrata</taxon>
        <taxon>Euteleostomi</taxon>
        <taxon>Mammalia</taxon>
        <taxon>Eutheria</taxon>
        <taxon>Laurasiatheria</taxon>
        <taxon>Artiodactyla</taxon>
        <taxon>Whippomorpha</taxon>
        <taxon>Cetacea</taxon>
        <taxon>Mysticeti</taxon>
        <taxon>Balaenopteridae</taxon>
        <taxon>Balaenoptera</taxon>
    </lineage>
</organism>
<sequence length="229" mass="24820">MRTEGCGPSQRLPGNQSPLIFLRPPSGLHPGPADQRDQPEAREEEGPGLLAMLEAVSFFFHHSSRLRNVPKLGAGNPGLLSSLNPAVTPGTRWRWTELQRVTQSLRGSSPFSLLRGDADLVTSSPLFGGRWGRPVLAAMTFTCRLLIRNGAAVLPNHGDPKSQVKVKTISPPFPTTLPQEAQMPPSKPVKRCISGSWGANEAQHSKDESSRSLAAEVRGGHFLATPAWW</sequence>
<protein>
    <submittedName>
        <fullName evidence="3">Uncharacterized protein LOC130708804</fullName>
    </submittedName>
</protein>
<dbReference type="Proteomes" id="UP001652580">
    <property type="component" value="Chromosome 9"/>
</dbReference>
<feature type="region of interest" description="Disordered" evidence="1">
    <location>
        <begin position="173"/>
        <end position="213"/>
    </location>
</feature>
<evidence type="ECO:0000313" key="2">
    <source>
        <dbReference type="Proteomes" id="UP001652580"/>
    </source>
</evidence>
<proteinExistence type="predicted"/>
<dbReference type="RefSeq" id="XP_057408323.1">
    <property type="nucleotide sequence ID" value="XM_057552340.1"/>
</dbReference>